<organism evidence="2">
    <name type="scientific">Anopheles sinensis</name>
    <name type="common">Mosquito</name>
    <dbReference type="NCBI Taxonomy" id="74873"/>
    <lineage>
        <taxon>Eukaryota</taxon>
        <taxon>Metazoa</taxon>
        <taxon>Ecdysozoa</taxon>
        <taxon>Arthropoda</taxon>
        <taxon>Hexapoda</taxon>
        <taxon>Insecta</taxon>
        <taxon>Pterygota</taxon>
        <taxon>Neoptera</taxon>
        <taxon>Endopterygota</taxon>
        <taxon>Diptera</taxon>
        <taxon>Nematocera</taxon>
        <taxon>Culicoidea</taxon>
        <taxon>Culicidae</taxon>
        <taxon>Anophelinae</taxon>
        <taxon>Anopheles</taxon>
    </lineage>
</organism>
<feature type="region of interest" description="Disordered" evidence="1">
    <location>
        <begin position="96"/>
        <end position="134"/>
    </location>
</feature>
<evidence type="ECO:0000313" key="2">
    <source>
        <dbReference type="EMBL" id="KFB38887.1"/>
    </source>
</evidence>
<proteinExistence type="predicted"/>
<evidence type="ECO:0000313" key="3">
    <source>
        <dbReference type="EnsemblMetazoa" id="ASIC006201-PA"/>
    </source>
</evidence>
<dbReference type="VEuPathDB" id="VectorBase:ASIC006201"/>
<keyword evidence="4" id="KW-1185">Reference proteome</keyword>
<feature type="region of interest" description="Disordered" evidence="1">
    <location>
        <begin position="1"/>
        <end position="27"/>
    </location>
</feature>
<dbReference type="EMBL" id="ATLV01014536">
    <property type="status" value="NOT_ANNOTATED_CDS"/>
    <property type="molecule type" value="Genomic_DNA"/>
</dbReference>
<feature type="compositionally biased region" description="Basic and acidic residues" evidence="1">
    <location>
        <begin position="1"/>
        <end position="12"/>
    </location>
</feature>
<accession>A0A084VLP3</accession>
<feature type="region of interest" description="Disordered" evidence="1">
    <location>
        <begin position="46"/>
        <end position="68"/>
    </location>
</feature>
<protein>
    <submittedName>
        <fullName evidence="2 3">Chromosome partitioning protein</fullName>
    </submittedName>
</protein>
<dbReference type="EMBL" id="KE524974">
    <property type="protein sequence ID" value="KFB38887.1"/>
    <property type="molecule type" value="Genomic_DNA"/>
</dbReference>
<gene>
    <name evidence="2" type="ORF">ZHAS_00006201</name>
</gene>
<evidence type="ECO:0000313" key="4">
    <source>
        <dbReference type="Proteomes" id="UP000030765"/>
    </source>
</evidence>
<dbReference type="AlphaFoldDB" id="A0A084VLP3"/>
<name>A0A084VLP3_ANOSI</name>
<dbReference type="EnsemblMetazoa" id="ASIC006201-RA">
    <property type="protein sequence ID" value="ASIC006201-PA"/>
    <property type="gene ID" value="ASIC006201"/>
</dbReference>
<sequence>MSPAPDDGKDFNEAQTGTARRQTKHLDRRDRDAILTWCVSVAAAPEHHARCNPSPSSERTSARNDDDDCWTINYGARRSTFYDFLGSHSVAACCKPGRDDDDDDEQIITPELIKRSTRATGRTSPRTEPGISAR</sequence>
<reference evidence="2 4" key="1">
    <citation type="journal article" date="2014" name="BMC Genomics">
        <title>Genome sequence of Anopheles sinensis provides insight into genetics basis of mosquito competence for malaria parasites.</title>
        <authorList>
            <person name="Zhou D."/>
            <person name="Zhang D."/>
            <person name="Ding G."/>
            <person name="Shi L."/>
            <person name="Hou Q."/>
            <person name="Ye Y."/>
            <person name="Xu Y."/>
            <person name="Zhou H."/>
            <person name="Xiong C."/>
            <person name="Li S."/>
            <person name="Yu J."/>
            <person name="Hong S."/>
            <person name="Yu X."/>
            <person name="Zou P."/>
            <person name="Chen C."/>
            <person name="Chang X."/>
            <person name="Wang W."/>
            <person name="Lv Y."/>
            <person name="Sun Y."/>
            <person name="Ma L."/>
            <person name="Shen B."/>
            <person name="Zhu C."/>
        </authorList>
    </citation>
    <scope>NUCLEOTIDE SEQUENCE [LARGE SCALE GENOMIC DNA]</scope>
</reference>
<dbReference type="Proteomes" id="UP000030765">
    <property type="component" value="Unassembled WGS sequence"/>
</dbReference>
<reference evidence="3" key="2">
    <citation type="submission" date="2020-05" db="UniProtKB">
        <authorList>
            <consortium name="EnsemblMetazoa"/>
        </authorList>
    </citation>
    <scope>IDENTIFICATION</scope>
</reference>
<evidence type="ECO:0000256" key="1">
    <source>
        <dbReference type="SAM" id="MobiDB-lite"/>
    </source>
</evidence>